<dbReference type="VEuPathDB" id="FungiDB:Malapachy_0026"/>
<dbReference type="InterPro" id="IPR004843">
    <property type="entry name" value="Calcineurin-like_PHP"/>
</dbReference>
<keyword evidence="2" id="KW-0325">Glycoprotein</keyword>
<dbReference type="EMBL" id="LGAV01000006">
    <property type="protein sequence ID" value="KOS13429.1"/>
    <property type="molecule type" value="Genomic_DNA"/>
</dbReference>
<feature type="signal peptide" evidence="3">
    <location>
        <begin position="1"/>
        <end position="24"/>
    </location>
</feature>
<dbReference type="AlphaFoldDB" id="A0A0N0RS19"/>
<dbReference type="GO" id="GO:0008081">
    <property type="term" value="F:phosphoric diester hydrolase activity"/>
    <property type="evidence" value="ECO:0007669"/>
    <property type="project" value="TreeGrafter"/>
</dbReference>
<proteinExistence type="predicted"/>
<dbReference type="STRING" id="77020.A0A0N0RS19"/>
<keyword evidence="6" id="KW-1185">Reference proteome</keyword>
<dbReference type="GO" id="GO:0005615">
    <property type="term" value="C:extracellular space"/>
    <property type="evidence" value="ECO:0007669"/>
    <property type="project" value="TreeGrafter"/>
</dbReference>
<dbReference type="InterPro" id="IPR041805">
    <property type="entry name" value="ASMase/PPN1_MPP"/>
</dbReference>
<dbReference type="SUPFAM" id="SSF56300">
    <property type="entry name" value="Metallo-dependent phosphatases"/>
    <property type="match status" value="1"/>
</dbReference>
<dbReference type="Pfam" id="PF00149">
    <property type="entry name" value="Metallophos"/>
    <property type="match status" value="1"/>
</dbReference>
<dbReference type="Gene3D" id="3.60.21.10">
    <property type="match status" value="1"/>
</dbReference>
<dbReference type="RefSeq" id="XP_017991061.1">
    <property type="nucleotide sequence ID" value="XM_018134560.1"/>
</dbReference>
<organism evidence="5 6">
    <name type="scientific">Malassezia pachydermatis</name>
    <dbReference type="NCBI Taxonomy" id="77020"/>
    <lineage>
        <taxon>Eukaryota</taxon>
        <taxon>Fungi</taxon>
        <taxon>Dikarya</taxon>
        <taxon>Basidiomycota</taxon>
        <taxon>Ustilaginomycotina</taxon>
        <taxon>Malasseziomycetes</taxon>
        <taxon>Malasseziales</taxon>
        <taxon>Malasseziaceae</taxon>
        <taxon>Malassezia</taxon>
    </lineage>
</organism>
<protein>
    <submittedName>
        <fullName evidence="5">Putative acid sphingomyelinase</fullName>
    </submittedName>
</protein>
<dbReference type="CDD" id="cd00842">
    <property type="entry name" value="MPP_ASMase"/>
    <property type="match status" value="1"/>
</dbReference>
<keyword evidence="1" id="KW-0378">Hydrolase</keyword>
<feature type="chain" id="PRO_5005857682" evidence="3">
    <location>
        <begin position="25"/>
        <end position="745"/>
    </location>
</feature>
<evidence type="ECO:0000259" key="4">
    <source>
        <dbReference type="Pfam" id="PF00149"/>
    </source>
</evidence>
<dbReference type="PANTHER" id="PTHR10340">
    <property type="entry name" value="SPHINGOMYELIN PHOSPHODIESTERASE"/>
    <property type="match status" value="1"/>
</dbReference>
<dbReference type="InterPro" id="IPR029052">
    <property type="entry name" value="Metallo-depent_PP-like"/>
</dbReference>
<dbReference type="Proteomes" id="UP000037751">
    <property type="component" value="Unassembled WGS sequence"/>
</dbReference>
<evidence type="ECO:0000313" key="5">
    <source>
        <dbReference type="EMBL" id="KOS13429.1"/>
    </source>
</evidence>
<evidence type="ECO:0000313" key="6">
    <source>
        <dbReference type="Proteomes" id="UP000037751"/>
    </source>
</evidence>
<sequence length="745" mass="81749">MTRALSLLLAGVAALCVSTHGAAAASSKEFYTLPVNNTGATPVYTAAKAFPTSDFASMYFMPTGQEAEPRPVITDVHGKSFPDALNDPAHMTTTAPSATGVLPLPSPSAHASNQLPDQIHEQVAQTLRNSSMSKCDRCKQSLRLGQQLAQAMPDAVPSQLISLCKEFQYERYGHSPDTNRTCELSYTRGGEGGAFTQLLSYADLSDDSTDADYICSQLFYGFCPVPAPRTLSDDFLDTWFQGQREASQDVATRSKKVGTPSNDTLKVLWTSDIHLDGRYAVGAEAECTYGYCCHSNSFNSSVFAHHGYLTNGTTVPPANISTAAPYWGYEGCDAPWSLVASAFETMKQLGGEQGYDLALYTGDLVNHGETWDESEDLVKYAESALYDMMRRYLGNTTVITAIGNHDSYPTELAAPHSLPDNRSAQFSWDWDYVSALWAKEGWLSDQEANMVRTHYGGYSIRPRQGLRLISFNADFWYTGNMFNFINTSHPDVSGVLRFVTDELQAAEEANERAWVMAHVLPGWDGYSTMDLPTNLFYQIVTRYQHTIAHMFFGHSHEDTFSVYFHSTNGNVTSVARNTSNAVGISSFSPSVTPLTNMNPGIRVVEIDPETYEMMDYHQYYTPLQDVQNATETDHGLVWYKLYSARATYSNFSAAQAAGTYAAPVALDDGHWPASAPLNASFWASVADEVEVRPALATLFNHFQGRNSPMSPPCEGQACATAKACFMRAGSYALGKACGSKYSTVQ</sequence>
<keyword evidence="3" id="KW-0732">Signal</keyword>
<evidence type="ECO:0000256" key="3">
    <source>
        <dbReference type="SAM" id="SignalP"/>
    </source>
</evidence>
<reference evidence="5 6" key="1">
    <citation type="submission" date="2015-07" db="EMBL/GenBank/DDBJ databases">
        <title>Draft Genome Sequence of Malassezia furfur CBS1878 and Malassezia pachydermatis CBS1879.</title>
        <authorList>
            <person name="Triana S."/>
            <person name="Ohm R."/>
            <person name="Gonzalez A."/>
            <person name="DeCock H."/>
            <person name="Restrepo S."/>
            <person name="Celis A."/>
        </authorList>
    </citation>
    <scope>NUCLEOTIDE SEQUENCE [LARGE SCALE GENOMIC DNA]</scope>
    <source>
        <strain evidence="5 6">CBS 1879</strain>
    </source>
</reference>
<name>A0A0N0RS19_9BASI</name>
<evidence type="ECO:0000256" key="1">
    <source>
        <dbReference type="ARBA" id="ARBA00022801"/>
    </source>
</evidence>
<dbReference type="GeneID" id="28726435"/>
<feature type="domain" description="Calcineurin-like phosphoesterase" evidence="4">
    <location>
        <begin position="266"/>
        <end position="557"/>
    </location>
</feature>
<gene>
    <name evidence="5" type="ORF">Malapachy_0026</name>
</gene>
<comment type="caution">
    <text evidence="5">The sequence shown here is derived from an EMBL/GenBank/DDBJ whole genome shotgun (WGS) entry which is preliminary data.</text>
</comment>
<dbReference type="PANTHER" id="PTHR10340:SF27">
    <property type="entry name" value="ACL091CP"/>
    <property type="match status" value="1"/>
</dbReference>
<dbReference type="OrthoDB" id="282973at2759"/>
<accession>A0A0N0RS19</accession>
<evidence type="ECO:0000256" key="2">
    <source>
        <dbReference type="ARBA" id="ARBA00023180"/>
    </source>
</evidence>